<dbReference type="EMBL" id="PDJC01000001">
    <property type="protein sequence ID" value="PFG16255.1"/>
    <property type="molecule type" value="Genomic_DNA"/>
</dbReference>
<accession>A0A2A9CQ94</accession>
<dbReference type="RefSeq" id="WP_098459811.1">
    <property type="nucleotide sequence ID" value="NZ_PDJC01000001.1"/>
</dbReference>
<keyword evidence="1" id="KW-0472">Membrane</keyword>
<protein>
    <submittedName>
        <fullName evidence="2">Uncharacterized protein</fullName>
    </submittedName>
</protein>
<proteinExistence type="predicted"/>
<feature type="transmembrane region" description="Helical" evidence="1">
    <location>
        <begin position="46"/>
        <end position="67"/>
    </location>
</feature>
<name>A0A2A9CQ94_9ACTN</name>
<evidence type="ECO:0000256" key="1">
    <source>
        <dbReference type="SAM" id="Phobius"/>
    </source>
</evidence>
<dbReference type="Proteomes" id="UP000226079">
    <property type="component" value="Unassembled WGS sequence"/>
</dbReference>
<keyword evidence="1" id="KW-0812">Transmembrane</keyword>
<dbReference type="AlphaFoldDB" id="A0A2A9CQ94"/>
<reference evidence="2 3" key="1">
    <citation type="submission" date="2017-10" db="EMBL/GenBank/DDBJ databases">
        <title>Sequencing the genomes of 1000 actinobacteria strains.</title>
        <authorList>
            <person name="Klenk H.-P."/>
        </authorList>
    </citation>
    <scope>NUCLEOTIDE SEQUENCE [LARGE SCALE GENOMIC DNA]</scope>
    <source>
        <strain evidence="2 3">DSM 15597</strain>
    </source>
</reference>
<dbReference type="OrthoDB" id="3732226at2"/>
<keyword evidence="3" id="KW-1185">Reference proteome</keyword>
<gene>
    <name evidence="2" type="ORF">ATK74_0789</name>
</gene>
<sequence>MTDFEDRIRKSLRPAASMPVPVAPLDPDDLAARAGRRPHRVFPARVWLAAAAAVAVVAGVGGVATIWPGRGQGVPAAPIAPTHSAITPSAVSPTPSVTASTPAVAGSATVQVLMFSGRRDPVATLPADVADELYAMLADQEAAGLLKPSDAPPADNLGFRGFLVTPKDRSQPALQILPTAVYLQRAGDLRLDDPNQNFYNRVYDAIAPQLDPDVRAALPSGKPAIPTVGVSVPPQVGATATWTLTRPESIDAHTVTFEVFATRLECASGKTGKLLAPVIAVGDKEVVIRIDAKPRHSTGDTCPSNNPVRVRITLPEPLGHRSLVDAACLVGEAVSTTACANGAARSKP</sequence>
<keyword evidence="1" id="KW-1133">Transmembrane helix</keyword>
<evidence type="ECO:0000313" key="2">
    <source>
        <dbReference type="EMBL" id="PFG16255.1"/>
    </source>
</evidence>
<comment type="caution">
    <text evidence="2">The sequence shown here is derived from an EMBL/GenBank/DDBJ whole genome shotgun (WGS) entry which is preliminary data.</text>
</comment>
<organism evidence="2 3">
    <name type="scientific">Propionicimonas paludicola</name>
    <dbReference type="NCBI Taxonomy" id="185243"/>
    <lineage>
        <taxon>Bacteria</taxon>
        <taxon>Bacillati</taxon>
        <taxon>Actinomycetota</taxon>
        <taxon>Actinomycetes</taxon>
        <taxon>Propionibacteriales</taxon>
        <taxon>Nocardioidaceae</taxon>
        <taxon>Propionicimonas</taxon>
    </lineage>
</organism>
<evidence type="ECO:0000313" key="3">
    <source>
        <dbReference type="Proteomes" id="UP000226079"/>
    </source>
</evidence>